<reference evidence="4" key="1">
    <citation type="submission" date="2021-02" db="EMBL/GenBank/DDBJ databases">
        <title>First Annotated Genome of the Yellow-green Alga Tribonema minus.</title>
        <authorList>
            <person name="Mahan K.M."/>
        </authorList>
    </citation>
    <scope>NUCLEOTIDE SEQUENCE</scope>
    <source>
        <strain evidence="4">UTEX B ZZ1240</strain>
    </source>
</reference>
<dbReference type="Pfam" id="PF17177">
    <property type="entry name" value="PPR_long"/>
    <property type="match status" value="1"/>
</dbReference>
<dbReference type="PANTHER" id="PTHR47447:SF17">
    <property type="entry name" value="OS12G0638900 PROTEIN"/>
    <property type="match status" value="1"/>
</dbReference>
<comment type="caution">
    <text evidence="4">The sequence shown here is derived from an EMBL/GenBank/DDBJ whole genome shotgun (WGS) entry which is preliminary data.</text>
</comment>
<dbReference type="NCBIfam" id="TIGR00756">
    <property type="entry name" value="PPR"/>
    <property type="match status" value="1"/>
</dbReference>
<dbReference type="PANTHER" id="PTHR47447">
    <property type="entry name" value="OS03G0856100 PROTEIN"/>
    <property type="match status" value="1"/>
</dbReference>
<protein>
    <recommendedName>
        <fullName evidence="3">PROP1-like PPR domain-containing protein</fullName>
    </recommendedName>
</protein>
<accession>A0A835ZB42</accession>
<evidence type="ECO:0000256" key="1">
    <source>
        <dbReference type="ARBA" id="ARBA00022737"/>
    </source>
</evidence>
<dbReference type="PROSITE" id="PS51375">
    <property type="entry name" value="PPR"/>
    <property type="match status" value="1"/>
</dbReference>
<dbReference type="InterPro" id="IPR033443">
    <property type="entry name" value="PROP1-like_PPR_dom"/>
</dbReference>
<sequence>MQALELHEMEREGFGWTQRACSTVLLACGKAGRLNAALQLIDEMEKRTFSPNDVDYLKLIEACVRGKNVIRAGDRGGSKQALEFLQRMQDKGPVPDIRHYAAAMKVCVTEGDSAKAVNIFRSMRDQVIVMKTYVCV</sequence>
<dbReference type="AlphaFoldDB" id="A0A835ZB42"/>
<keyword evidence="1" id="KW-0677">Repeat</keyword>
<evidence type="ECO:0000256" key="2">
    <source>
        <dbReference type="PROSITE-ProRule" id="PRU00708"/>
    </source>
</evidence>
<evidence type="ECO:0000259" key="3">
    <source>
        <dbReference type="Pfam" id="PF17177"/>
    </source>
</evidence>
<dbReference type="Gene3D" id="1.25.40.10">
    <property type="entry name" value="Tetratricopeptide repeat domain"/>
    <property type="match status" value="1"/>
</dbReference>
<name>A0A835ZB42_9STRA</name>
<evidence type="ECO:0000313" key="5">
    <source>
        <dbReference type="Proteomes" id="UP000664859"/>
    </source>
</evidence>
<organism evidence="4 5">
    <name type="scientific">Tribonema minus</name>
    <dbReference type="NCBI Taxonomy" id="303371"/>
    <lineage>
        <taxon>Eukaryota</taxon>
        <taxon>Sar</taxon>
        <taxon>Stramenopiles</taxon>
        <taxon>Ochrophyta</taxon>
        <taxon>PX clade</taxon>
        <taxon>Xanthophyceae</taxon>
        <taxon>Tribonematales</taxon>
        <taxon>Tribonemataceae</taxon>
        <taxon>Tribonema</taxon>
    </lineage>
</organism>
<dbReference type="InterPro" id="IPR011990">
    <property type="entry name" value="TPR-like_helical_dom_sf"/>
</dbReference>
<evidence type="ECO:0000313" key="4">
    <source>
        <dbReference type="EMBL" id="KAG5188150.1"/>
    </source>
</evidence>
<dbReference type="InterPro" id="IPR002885">
    <property type="entry name" value="PPR_rpt"/>
</dbReference>
<feature type="domain" description="PROP1-like PPR" evidence="3">
    <location>
        <begin position="24"/>
        <end position="127"/>
    </location>
</feature>
<dbReference type="OrthoDB" id="185373at2759"/>
<keyword evidence="5" id="KW-1185">Reference proteome</keyword>
<proteinExistence type="predicted"/>
<dbReference type="EMBL" id="JAFCMP010000076">
    <property type="protein sequence ID" value="KAG5188150.1"/>
    <property type="molecule type" value="Genomic_DNA"/>
</dbReference>
<feature type="repeat" description="PPR" evidence="2">
    <location>
        <begin position="17"/>
        <end position="51"/>
    </location>
</feature>
<gene>
    <name evidence="4" type="ORF">JKP88DRAFT_178256</name>
</gene>
<dbReference type="Proteomes" id="UP000664859">
    <property type="component" value="Unassembled WGS sequence"/>
</dbReference>